<dbReference type="AlphaFoldDB" id="A0A0D2MLM7"/>
<reference evidence="2" key="1">
    <citation type="submission" date="2014-04" db="EMBL/GenBank/DDBJ databases">
        <title>Evolutionary Origins and Diversification of the Mycorrhizal Mutualists.</title>
        <authorList>
            <consortium name="DOE Joint Genome Institute"/>
            <consortium name="Mycorrhizal Genomics Consortium"/>
            <person name="Kohler A."/>
            <person name="Kuo A."/>
            <person name="Nagy L.G."/>
            <person name="Floudas D."/>
            <person name="Copeland A."/>
            <person name="Barry K.W."/>
            <person name="Cichocki N."/>
            <person name="Veneault-Fourrey C."/>
            <person name="LaButti K."/>
            <person name="Lindquist E.A."/>
            <person name="Lipzen A."/>
            <person name="Lundell T."/>
            <person name="Morin E."/>
            <person name="Murat C."/>
            <person name="Riley R."/>
            <person name="Ohm R."/>
            <person name="Sun H."/>
            <person name="Tunlid A."/>
            <person name="Henrissat B."/>
            <person name="Grigoriev I.V."/>
            <person name="Hibbett D.S."/>
            <person name="Martin F."/>
        </authorList>
    </citation>
    <scope>NUCLEOTIDE SEQUENCE [LARGE SCALE GENOMIC DNA]</scope>
    <source>
        <strain evidence="2">FD-334 SS-4</strain>
    </source>
</reference>
<protein>
    <submittedName>
        <fullName evidence="1">Uncharacterized protein</fullName>
    </submittedName>
</protein>
<dbReference type="Proteomes" id="UP000054270">
    <property type="component" value="Unassembled WGS sequence"/>
</dbReference>
<dbReference type="EMBL" id="KN817535">
    <property type="protein sequence ID" value="KJA24738.1"/>
    <property type="molecule type" value="Genomic_DNA"/>
</dbReference>
<name>A0A0D2MLM7_HYPSF</name>
<evidence type="ECO:0000313" key="1">
    <source>
        <dbReference type="EMBL" id="KJA24738.1"/>
    </source>
</evidence>
<keyword evidence="2" id="KW-1185">Reference proteome</keyword>
<organism evidence="1 2">
    <name type="scientific">Hypholoma sublateritium (strain FD-334 SS-4)</name>
    <dbReference type="NCBI Taxonomy" id="945553"/>
    <lineage>
        <taxon>Eukaryota</taxon>
        <taxon>Fungi</taxon>
        <taxon>Dikarya</taxon>
        <taxon>Basidiomycota</taxon>
        <taxon>Agaricomycotina</taxon>
        <taxon>Agaricomycetes</taxon>
        <taxon>Agaricomycetidae</taxon>
        <taxon>Agaricales</taxon>
        <taxon>Agaricineae</taxon>
        <taxon>Strophariaceae</taxon>
        <taxon>Hypholoma</taxon>
    </lineage>
</organism>
<evidence type="ECO:0000313" key="2">
    <source>
        <dbReference type="Proteomes" id="UP000054270"/>
    </source>
</evidence>
<accession>A0A0D2MLM7</accession>
<sequence length="177" mass="19032">MITCDARMQGRRNVLDQLCGVPMFQQRRDKQAVPIKERRATGSLLNTNVPHVQRAGVADHDSIREVRKGALGAVVETGGLPLGGRIVWDVSKARMGGGAIAYDYFEQLLFTSFGDAVTAAVQGVAVTRLCCGLLPPLRSLSHSLVRSHSLCRYAFPLGHPAGSQIKDTRPLATVIGA</sequence>
<gene>
    <name evidence="1" type="ORF">HYPSUDRAFT_200298</name>
</gene>
<proteinExistence type="predicted"/>